<dbReference type="PANTHER" id="PTHR43591:SF105">
    <property type="entry name" value="METHYLTRANSFERASE DOMAIN-CONTAINING PROTEIN-RELATED"/>
    <property type="match status" value="1"/>
</dbReference>
<dbReference type="CDD" id="cd02440">
    <property type="entry name" value="AdoMet_MTases"/>
    <property type="match status" value="1"/>
</dbReference>
<sequence>MGNVLIKIKKARKFKNAIKFQTFDFDLENNDPCSDISSNSSKVESNYIIPNKFEESERVKRKHFVLKHIFERNFSAPVHDLLTNGCRVLDVGCGPGTWILDMASEYTRSSFVGLDIFPMFPSEIKPNNTDFVMEDVRNNLPFESNYFDYIFLGDMGFCFTDYEFDCVVTECRRILKPGGWIEFQESSRKLTNRGPCIEKFGSMAHKIFESKKIKTTHYSQNDLKKVPNITNINEDVKPIPLGSWGGKLGEEYQEVMVTALLLITKPIAEMYNCSWEEMRKLIDNMQLEMSELKSSHDFVRTFGQKEYSEND</sequence>
<dbReference type="Gene3D" id="3.40.50.150">
    <property type="entry name" value="Vaccinia Virus protein VP39"/>
    <property type="match status" value="1"/>
</dbReference>
<keyword evidence="3" id="KW-1185">Reference proteome</keyword>
<organism evidence="2 3">
    <name type="scientific">Diversispora epigaea</name>
    <dbReference type="NCBI Taxonomy" id="1348612"/>
    <lineage>
        <taxon>Eukaryota</taxon>
        <taxon>Fungi</taxon>
        <taxon>Fungi incertae sedis</taxon>
        <taxon>Mucoromycota</taxon>
        <taxon>Glomeromycotina</taxon>
        <taxon>Glomeromycetes</taxon>
        <taxon>Diversisporales</taxon>
        <taxon>Diversisporaceae</taxon>
        <taxon>Diversispora</taxon>
    </lineage>
</organism>
<gene>
    <name evidence="2" type="ORF">Glove_21g368</name>
</gene>
<proteinExistence type="predicted"/>
<accession>A0A397JWH4</accession>
<dbReference type="OrthoDB" id="2013972at2759"/>
<dbReference type="STRING" id="1348612.A0A397JWH4"/>
<dbReference type="AlphaFoldDB" id="A0A397JWH4"/>
<dbReference type="GO" id="GO:0008168">
    <property type="term" value="F:methyltransferase activity"/>
    <property type="evidence" value="ECO:0007669"/>
    <property type="project" value="TreeGrafter"/>
</dbReference>
<dbReference type="InterPro" id="IPR041698">
    <property type="entry name" value="Methyltransf_25"/>
</dbReference>
<dbReference type="SUPFAM" id="SSF53335">
    <property type="entry name" value="S-adenosyl-L-methionine-dependent methyltransferases"/>
    <property type="match status" value="1"/>
</dbReference>
<evidence type="ECO:0000313" key="2">
    <source>
        <dbReference type="EMBL" id="RHZ88800.1"/>
    </source>
</evidence>
<evidence type="ECO:0000313" key="3">
    <source>
        <dbReference type="Proteomes" id="UP000266861"/>
    </source>
</evidence>
<protein>
    <recommendedName>
        <fullName evidence="1">Methyltransferase domain-containing protein</fullName>
    </recommendedName>
</protein>
<dbReference type="Pfam" id="PF13649">
    <property type="entry name" value="Methyltransf_25"/>
    <property type="match status" value="1"/>
</dbReference>
<name>A0A397JWH4_9GLOM</name>
<dbReference type="InterPro" id="IPR029063">
    <property type="entry name" value="SAM-dependent_MTases_sf"/>
</dbReference>
<dbReference type="Proteomes" id="UP000266861">
    <property type="component" value="Unassembled WGS sequence"/>
</dbReference>
<feature type="domain" description="Methyltransferase" evidence="1">
    <location>
        <begin position="88"/>
        <end position="179"/>
    </location>
</feature>
<comment type="caution">
    <text evidence="2">The sequence shown here is derived from an EMBL/GenBank/DDBJ whole genome shotgun (WGS) entry which is preliminary data.</text>
</comment>
<reference evidence="2 3" key="1">
    <citation type="submission" date="2018-08" db="EMBL/GenBank/DDBJ databases">
        <title>Genome and evolution of the arbuscular mycorrhizal fungus Diversispora epigaea (formerly Glomus versiforme) and its bacterial endosymbionts.</title>
        <authorList>
            <person name="Sun X."/>
            <person name="Fei Z."/>
            <person name="Harrison M."/>
        </authorList>
    </citation>
    <scope>NUCLEOTIDE SEQUENCE [LARGE SCALE GENOMIC DNA]</scope>
    <source>
        <strain evidence="2 3">IT104</strain>
    </source>
</reference>
<dbReference type="EMBL" id="PQFF01000019">
    <property type="protein sequence ID" value="RHZ88800.1"/>
    <property type="molecule type" value="Genomic_DNA"/>
</dbReference>
<evidence type="ECO:0000259" key="1">
    <source>
        <dbReference type="Pfam" id="PF13649"/>
    </source>
</evidence>
<dbReference type="PANTHER" id="PTHR43591">
    <property type="entry name" value="METHYLTRANSFERASE"/>
    <property type="match status" value="1"/>
</dbReference>